<accession>A0A1D1VEG5</accession>
<evidence type="ECO:0000313" key="1">
    <source>
        <dbReference type="EMBL" id="GAU97273.1"/>
    </source>
</evidence>
<organism evidence="1 2">
    <name type="scientific">Ramazzottius varieornatus</name>
    <name type="common">Water bear</name>
    <name type="synonym">Tardigrade</name>
    <dbReference type="NCBI Taxonomy" id="947166"/>
    <lineage>
        <taxon>Eukaryota</taxon>
        <taxon>Metazoa</taxon>
        <taxon>Ecdysozoa</taxon>
        <taxon>Tardigrada</taxon>
        <taxon>Eutardigrada</taxon>
        <taxon>Parachela</taxon>
        <taxon>Hypsibioidea</taxon>
        <taxon>Ramazzottiidae</taxon>
        <taxon>Ramazzottius</taxon>
    </lineage>
</organism>
<dbReference type="AlphaFoldDB" id="A0A1D1VEG5"/>
<name>A0A1D1VEG5_RAMVA</name>
<proteinExistence type="predicted"/>
<sequence>LDSYTVRQRSTSRAPKLFSSISAFPKSFPFQNQKFSQVNRTRLRRIHRPNGRGKSYETPRSEGCVSFFEYFSWSTDDFKGFSCCRKWRCAGKDFGCEWLLSSASMTASGVF</sequence>
<dbReference type="Proteomes" id="UP000186922">
    <property type="component" value="Unassembled WGS sequence"/>
</dbReference>
<keyword evidence="2" id="KW-1185">Reference proteome</keyword>
<dbReference type="EMBL" id="BDGG01000004">
    <property type="protein sequence ID" value="GAU97273.1"/>
    <property type="molecule type" value="Genomic_DNA"/>
</dbReference>
<gene>
    <name evidence="1" type="primary">RvY_08599-1</name>
    <name evidence="1" type="synonym">RvY_08599.1</name>
    <name evidence="1" type="ORF">RvY_08599</name>
</gene>
<protein>
    <submittedName>
        <fullName evidence="1">Uncharacterized protein</fullName>
    </submittedName>
</protein>
<comment type="caution">
    <text evidence="1">The sequence shown here is derived from an EMBL/GenBank/DDBJ whole genome shotgun (WGS) entry which is preliminary data.</text>
</comment>
<feature type="non-terminal residue" evidence="1">
    <location>
        <position position="1"/>
    </location>
</feature>
<evidence type="ECO:0000313" key="2">
    <source>
        <dbReference type="Proteomes" id="UP000186922"/>
    </source>
</evidence>
<reference evidence="1 2" key="1">
    <citation type="journal article" date="2016" name="Nat. Commun.">
        <title>Extremotolerant tardigrade genome and improved radiotolerance of human cultured cells by tardigrade-unique protein.</title>
        <authorList>
            <person name="Hashimoto T."/>
            <person name="Horikawa D.D."/>
            <person name="Saito Y."/>
            <person name="Kuwahara H."/>
            <person name="Kozuka-Hata H."/>
            <person name="Shin-I T."/>
            <person name="Minakuchi Y."/>
            <person name="Ohishi K."/>
            <person name="Motoyama A."/>
            <person name="Aizu T."/>
            <person name="Enomoto A."/>
            <person name="Kondo K."/>
            <person name="Tanaka S."/>
            <person name="Hara Y."/>
            <person name="Koshikawa S."/>
            <person name="Sagara H."/>
            <person name="Miura T."/>
            <person name="Yokobori S."/>
            <person name="Miyagawa K."/>
            <person name="Suzuki Y."/>
            <person name="Kubo T."/>
            <person name="Oyama M."/>
            <person name="Kohara Y."/>
            <person name="Fujiyama A."/>
            <person name="Arakawa K."/>
            <person name="Katayama T."/>
            <person name="Toyoda A."/>
            <person name="Kunieda T."/>
        </authorList>
    </citation>
    <scope>NUCLEOTIDE SEQUENCE [LARGE SCALE GENOMIC DNA]</scope>
    <source>
        <strain evidence="1 2">YOKOZUNA-1</strain>
    </source>
</reference>